<dbReference type="HOGENOM" id="CLU_006332_9_0_7"/>
<evidence type="ECO:0000256" key="2">
    <source>
        <dbReference type="ARBA" id="ARBA00008779"/>
    </source>
</evidence>
<dbReference type="InterPro" id="IPR006311">
    <property type="entry name" value="TAT_signal"/>
</dbReference>
<keyword evidence="3" id="KW-0479">Metal-binding</keyword>
<evidence type="ECO:0000256" key="7">
    <source>
        <dbReference type="ARBA" id="ARBA00023014"/>
    </source>
</evidence>
<organism evidence="9 10">
    <name type="scientific">Syntrophobacter fumaroxidans (strain DSM 10017 / MPOB)</name>
    <dbReference type="NCBI Taxonomy" id="335543"/>
    <lineage>
        <taxon>Bacteria</taxon>
        <taxon>Pseudomonadati</taxon>
        <taxon>Thermodesulfobacteriota</taxon>
        <taxon>Syntrophobacteria</taxon>
        <taxon>Syntrophobacterales</taxon>
        <taxon>Syntrophobacteraceae</taxon>
        <taxon>Syntrophobacter</taxon>
    </lineage>
</organism>
<evidence type="ECO:0000256" key="6">
    <source>
        <dbReference type="ARBA" id="ARBA00022837"/>
    </source>
</evidence>
<dbReference type="RefSeq" id="WP_011699007.1">
    <property type="nucleotide sequence ID" value="NC_008554.1"/>
</dbReference>
<dbReference type="AlphaFoldDB" id="A0LK86"/>
<dbReference type="InterPro" id="IPR024607">
    <property type="entry name" value="Sulfatase_CS"/>
</dbReference>
<dbReference type="GO" id="GO:0046872">
    <property type="term" value="F:metal ion binding"/>
    <property type="evidence" value="ECO:0007669"/>
    <property type="project" value="UniProtKB-KW"/>
</dbReference>
<dbReference type="PANTHER" id="PTHR45953:SF1">
    <property type="entry name" value="IDURONATE 2-SULFATASE"/>
    <property type="match status" value="1"/>
</dbReference>
<name>A0LK86_SYNFM</name>
<dbReference type="InterPro" id="IPR035874">
    <property type="entry name" value="IDS"/>
</dbReference>
<evidence type="ECO:0000259" key="8">
    <source>
        <dbReference type="Pfam" id="PF00884"/>
    </source>
</evidence>
<keyword evidence="7" id="KW-0411">Iron-sulfur</keyword>
<dbReference type="GO" id="GO:0005737">
    <property type="term" value="C:cytoplasm"/>
    <property type="evidence" value="ECO:0007669"/>
    <property type="project" value="TreeGrafter"/>
</dbReference>
<dbReference type="InParanoid" id="A0LK86"/>
<keyword evidence="10" id="KW-1185">Reference proteome</keyword>
<dbReference type="PANTHER" id="PTHR45953">
    <property type="entry name" value="IDURONATE 2-SULFATASE"/>
    <property type="match status" value="1"/>
</dbReference>
<keyword evidence="4" id="KW-0732">Signal</keyword>
<dbReference type="InterPro" id="IPR017850">
    <property type="entry name" value="Alkaline_phosphatase_core_sf"/>
</dbReference>
<evidence type="ECO:0000256" key="4">
    <source>
        <dbReference type="ARBA" id="ARBA00022729"/>
    </source>
</evidence>
<dbReference type="SUPFAM" id="SSF53649">
    <property type="entry name" value="Alkaline phosphatase-like"/>
    <property type="match status" value="1"/>
</dbReference>
<dbReference type="EMBL" id="CP000478">
    <property type="protein sequence ID" value="ABK17838.1"/>
    <property type="molecule type" value="Genomic_DNA"/>
</dbReference>
<evidence type="ECO:0000256" key="1">
    <source>
        <dbReference type="ARBA" id="ARBA00001913"/>
    </source>
</evidence>
<dbReference type="eggNOG" id="COG3119">
    <property type="taxonomic scope" value="Bacteria"/>
</dbReference>
<evidence type="ECO:0000313" key="10">
    <source>
        <dbReference type="Proteomes" id="UP000001784"/>
    </source>
</evidence>
<gene>
    <name evidence="9" type="ordered locus">Sfum_2156</name>
</gene>
<dbReference type="InterPro" id="IPR000917">
    <property type="entry name" value="Sulfatase_N"/>
</dbReference>
<reference evidence="9 10" key="1">
    <citation type="submission" date="2006-10" db="EMBL/GenBank/DDBJ databases">
        <title>Complete sequence of Syntrophobacter fumaroxidans MPOB.</title>
        <authorList>
            <consortium name="US DOE Joint Genome Institute"/>
            <person name="Copeland A."/>
            <person name="Lucas S."/>
            <person name="Lapidus A."/>
            <person name="Barry K."/>
            <person name="Detter J.C."/>
            <person name="Glavina del Rio T."/>
            <person name="Hammon N."/>
            <person name="Israni S."/>
            <person name="Pitluck S."/>
            <person name="Goltsman E.G."/>
            <person name="Martinez M."/>
            <person name="Schmutz J."/>
            <person name="Larimer F."/>
            <person name="Land M."/>
            <person name="Hauser L."/>
            <person name="Kyrpides N."/>
            <person name="Kim E."/>
            <person name="Boone D.R."/>
            <person name="Brockman F."/>
            <person name="Culley D."/>
            <person name="Ferry J."/>
            <person name="Gunsalus R."/>
            <person name="McInerney M.J."/>
            <person name="Morrison M."/>
            <person name="Plugge C."/>
            <person name="Rohlin L."/>
            <person name="Scholten J."/>
            <person name="Sieber J."/>
            <person name="Stams A.J.M."/>
            <person name="Worm P."/>
            <person name="Henstra A.M."/>
            <person name="Richardson P."/>
        </authorList>
    </citation>
    <scope>NUCLEOTIDE SEQUENCE [LARGE SCALE GENOMIC DNA]</scope>
    <source>
        <strain evidence="10">DSM 10017 / MPOB</strain>
    </source>
</reference>
<keyword evidence="7" id="KW-0408">Iron</keyword>
<keyword evidence="6" id="KW-0106">Calcium</keyword>
<dbReference type="PROSITE" id="PS51318">
    <property type="entry name" value="TAT"/>
    <property type="match status" value="1"/>
</dbReference>
<dbReference type="Pfam" id="PF00884">
    <property type="entry name" value="Sulfatase"/>
    <property type="match status" value="1"/>
</dbReference>
<sequence precursor="true">METISESMKSRRHFLKLLSAGAASLSLWPGIGPHITHADAQAVPQGKPNVLMFVLDDMNDWIGCLGGHPDVKTPNIDRLAQRGVLFRNAQCSSPICSPSRASFFTGIRPSTSGIYGNSQAFRKIMPNAVTLPQHFIAHGYRSMGCGKLFHFIKTDSRSWHEFFPSRSMERPFDPVPPNAPLSGLPDVNQFDWGPIDIVDEELGDGKLARWAADALRRRYDRPFFLGVGLLRPHVPLYVPRKYFDMYPPESITLPTVKANDLDDVPPTGVSWAKPERHQLIVEHDQWRKAVAGYLASVSFVDAQVGWVLDALDESPYVNNTVVVLWGDNGWHLGEKLHWTKLTLWEESCRVPLIIALPGLTPPGRKCAKPVSTMDVYPTLNELCDLTPKPELECRSILELLRNPQSDTWDGPPALSTYMPGNHSLRDERYRYIRYNDGTEELYDLKADPMEWNNLLAGGGTGPAGVRDRLSAFLPKFNAPQAPLVHRF</sequence>
<proteinExistence type="inferred from homology"/>
<keyword evidence="5" id="KW-0378">Hydrolase</keyword>
<accession>A0LK86</accession>
<dbReference type="FunCoup" id="A0LK86">
    <property type="interactions" value="164"/>
</dbReference>
<dbReference type="STRING" id="335543.Sfum_2156"/>
<feature type="domain" description="Sulfatase N-terminal" evidence="8">
    <location>
        <begin position="48"/>
        <end position="382"/>
    </location>
</feature>
<comment type="cofactor">
    <cofactor evidence="1">
        <name>Ca(2+)</name>
        <dbReference type="ChEBI" id="CHEBI:29108"/>
    </cofactor>
</comment>
<protein>
    <submittedName>
        <fullName evidence="9">Sulfatase</fullName>
    </submittedName>
</protein>
<evidence type="ECO:0000256" key="3">
    <source>
        <dbReference type="ARBA" id="ARBA00022723"/>
    </source>
</evidence>
<dbReference type="Proteomes" id="UP000001784">
    <property type="component" value="Chromosome"/>
</dbReference>
<comment type="similarity">
    <text evidence="2">Belongs to the sulfatase family.</text>
</comment>
<evidence type="ECO:0000313" key="9">
    <source>
        <dbReference type="EMBL" id="ABK17838.1"/>
    </source>
</evidence>
<dbReference type="GO" id="GO:0004423">
    <property type="term" value="F:iduronate-2-sulfatase activity"/>
    <property type="evidence" value="ECO:0007669"/>
    <property type="project" value="InterPro"/>
</dbReference>
<dbReference type="CDD" id="cd16030">
    <property type="entry name" value="iduronate-2-sulfatase"/>
    <property type="match status" value="1"/>
</dbReference>
<dbReference type="Gene3D" id="3.40.720.10">
    <property type="entry name" value="Alkaline Phosphatase, subunit A"/>
    <property type="match status" value="1"/>
</dbReference>
<dbReference type="PROSITE" id="PS00523">
    <property type="entry name" value="SULFATASE_1"/>
    <property type="match status" value="1"/>
</dbReference>
<dbReference type="KEGG" id="sfu:Sfum_2156"/>
<evidence type="ECO:0000256" key="5">
    <source>
        <dbReference type="ARBA" id="ARBA00022801"/>
    </source>
</evidence>
<dbReference type="GO" id="GO:0051536">
    <property type="term" value="F:iron-sulfur cluster binding"/>
    <property type="evidence" value="ECO:0007669"/>
    <property type="project" value="UniProtKB-KW"/>
</dbReference>